<dbReference type="Gramene" id="PGSC0003DMT400087289">
    <property type="protein sequence ID" value="PGSC0003DMT400087289"/>
    <property type="gene ID" value="PGSC0003DMG400036860"/>
</dbReference>
<evidence type="ECO:0000313" key="3">
    <source>
        <dbReference type="EnsemblPlants" id="PGSC0003DMT400087289"/>
    </source>
</evidence>
<dbReference type="InterPro" id="IPR046796">
    <property type="entry name" value="Transposase_32_dom"/>
</dbReference>
<dbReference type="Pfam" id="PF20167">
    <property type="entry name" value="Transposase_32"/>
    <property type="match status" value="1"/>
</dbReference>
<reference evidence="4" key="1">
    <citation type="journal article" date="2011" name="Nature">
        <title>Genome sequence and analysis of the tuber crop potato.</title>
        <authorList>
            <consortium name="The Potato Genome Sequencing Consortium"/>
        </authorList>
    </citation>
    <scope>NUCLEOTIDE SEQUENCE [LARGE SCALE GENOMIC DNA]</scope>
    <source>
        <strain evidence="4">cv. DM1-3 516 R44</strain>
    </source>
</reference>
<dbReference type="PaxDb" id="4113-PGSC0003DMT400087289"/>
<protein>
    <recommendedName>
        <fullName evidence="2">Putative plant transposon protein domain-containing protein</fullName>
    </recommendedName>
</protein>
<proteinExistence type="predicted"/>
<dbReference type="InParanoid" id="M1DDI8"/>
<dbReference type="HOGENOM" id="CLU_1450050_0_0_1"/>
<accession>M1DDI8</accession>
<dbReference type="AlphaFoldDB" id="M1DDI8"/>
<dbReference type="EnsemblPlants" id="PGSC0003DMT400087289">
    <property type="protein sequence ID" value="PGSC0003DMT400087289"/>
    <property type="gene ID" value="PGSC0003DMG400036860"/>
</dbReference>
<dbReference type="Proteomes" id="UP000011115">
    <property type="component" value="Unassembled WGS sequence"/>
</dbReference>
<keyword evidence="4" id="KW-1185">Reference proteome</keyword>
<organism evidence="3 4">
    <name type="scientific">Solanum tuberosum</name>
    <name type="common">Potato</name>
    <dbReference type="NCBI Taxonomy" id="4113"/>
    <lineage>
        <taxon>Eukaryota</taxon>
        <taxon>Viridiplantae</taxon>
        <taxon>Streptophyta</taxon>
        <taxon>Embryophyta</taxon>
        <taxon>Tracheophyta</taxon>
        <taxon>Spermatophyta</taxon>
        <taxon>Magnoliopsida</taxon>
        <taxon>eudicotyledons</taxon>
        <taxon>Gunneridae</taxon>
        <taxon>Pentapetalae</taxon>
        <taxon>asterids</taxon>
        <taxon>lamiids</taxon>
        <taxon>Solanales</taxon>
        <taxon>Solanaceae</taxon>
        <taxon>Solanoideae</taxon>
        <taxon>Solaneae</taxon>
        <taxon>Solanum</taxon>
    </lineage>
</organism>
<feature type="region of interest" description="Disordered" evidence="1">
    <location>
        <begin position="1"/>
        <end position="23"/>
    </location>
</feature>
<evidence type="ECO:0000256" key="1">
    <source>
        <dbReference type="SAM" id="MobiDB-lite"/>
    </source>
</evidence>
<reference evidence="3" key="2">
    <citation type="submission" date="2015-06" db="UniProtKB">
        <authorList>
            <consortium name="EnsemblPlants"/>
        </authorList>
    </citation>
    <scope>IDENTIFICATION</scope>
    <source>
        <strain evidence="3">DM1-3 516 R44</strain>
    </source>
</reference>
<feature type="domain" description="Putative plant transposon protein" evidence="2">
    <location>
        <begin position="94"/>
        <end position="186"/>
    </location>
</feature>
<name>M1DDI8_SOLTU</name>
<dbReference type="PANTHER" id="PTHR33180">
    <property type="entry name" value="PHOTOSYSTEM II CP43 REACTION CENTER PROTEIN"/>
    <property type="match status" value="1"/>
</dbReference>
<evidence type="ECO:0000259" key="2">
    <source>
        <dbReference type="Pfam" id="PF20167"/>
    </source>
</evidence>
<dbReference type="PANTHER" id="PTHR33180:SF31">
    <property type="entry name" value="POLYPROTEIN PROTEIN"/>
    <property type="match status" value="1"/>
</dbReference>
<evidence type="ECO:0000313" key="4">
    <source>
        <dbReference type="Proteomes" id="UP000011115"/>
    </source>
</evidence>
<sequence>MRDKSIRQDPRFPEENNHKEREHRASLSLRVLLLHELHKPNILPQRGRTQQRERVLRRNVGLKIALAAWACTTSTSPPQSLKDTGDSTPHLPPTQMVEQGKKVKCSSTEINEVLWCTMKVIHYLVNQIQKKTLYDLKGWLARFISDLTRSCIGPRVQIEKKELNEDAQYWFGFISRNLIPSQNESIL</sequence>